<evidence type="ECO:0000313" key="2">
    <source>
        <dbReference type="Proteomes" id="UP000199503"/>
    </source>
</evidence>
<reference evidence="2" key="1">
    <citation type="submission" date="2016-10" db="EMBL/GenBank/DDBJ databases">
        <authorList>
            <person name="Varghese N."/>
            <person name="Submissions S."/>
        </authorList>
    </citation>
    <scope>NUCLEOTIDE SEQUENCE [LARGE SCALE GENOMIC DNA]</scope>
    <source>
        <strain evidence="2">DSM 44437</strain>
    </source>
</reference>
<dbReference type="OrthoDB" id="281728at2"/>
<evidence type="ECO:0000313" key="1">
    <source>
        <dbReference type="EMBL" id="SEQ35708.1"/>
    </source>
</evidence>
<keyword evidence="2" id="KW-1185">Reference proteome</keyword>
<dbReference type="AlphaFoldDB" id="A0A1H9FEJ2"/>
<sequence>MTLDEAIRAYQEDGYEVTHVVESVCGGCGGKSFTVQMTEDQAVRRTCLACGLAEFIGDSDEHWDEDDAEECECTCGGEEFAAALGSSCLPDGEVRWLTVGLRCLECGLAGVYEDWKIDYLPSRHLVTRA</sequence>
<dbReference type="Proteomes" id="UP000199503">
    <property type="component" value="Unassembled WGS sequence"/>
</dbReference>
<protein>
    <submittedName>
        <fullName evidence="1">Uncharacterized protein</fullName>
    </submittedName>
</protein>
<gene>
    <name evidence="1" type="ORF">SAMN04488000_102634</name>
</gene>
<dbReference type="STRING" id="65499.SAMN04488000_102634"/>
<dbReference type="RefSeq" id="WP_089912232.1">
    <property type="nucleotide sequence ID" value="NZ_FOFV01000002.1"/>
</dbReference>
<accession>A0A1H9FEJ2</accession>
<dbReference type="EMBL" id="FOFV01000002">
    <property type="protein sequence ID" value="SEQ35708.1"/>
    <property type="molecule type" value="Genomic_DNA"/>
</dbReference>
<proteinExistence type="predicted"/>
<name>A0A1H9FEJ2_9PSEU</name>
<organism evidence="1 2">
    <name type="scientific">Lentzea albida</name>
    <dbReference type="NCBI Taxonomy" id="65499"/>
    <lineage>
        <taxon>Bacteria</taxon>
        <taxon>Bacillati</taxon>
        <taxon>Actinomycetota</taxon>
        <taxon>Actinomycetes</taxon>
        <taxon>Pseudonocardiales</taxon>
        <taxon>Pseudonocardiaceae</taxon>
        <taxon>Lentzea</taxon>
    </lineage>
</organism>